<evidence type="ECO:0000313" key="1">
    <source>
        <dbReference type="EMBL" id="TJZ91847.1"/>
    </source>
</evidence>
<accession>A0A4U0RA09</accession>
<evidence type="ECO:0000313" key="2">
    <source>
        <dbReference type="Proteomes" id="UP000309747"/>
    </source>
</evidence>
<sequence length="68" mass="7438">MSRWQIPSSATSRSILSYKASTASSGNEKVSRKGQIAVAHEIAARDPEAAHHSMVRMLEKNQSFAPLQ</sequence>
<proteinExistence type="predicted"/>
<dbReference type="Proteomes" id="UP000309747">
    <property type="component" value="Unassembled WGS sequence"/>
</dbReference>
<gene>
    <name evidence="1" type="ORF">FA743_10290</name>
</gene>
<protein>
    <submittedName>
        <fullName evidence="1">Uncharacterized protein</fullName>
    </submittedName>
</protein>
<dbReference type="AlphaFoldDB" id="A0A4U0RA09"/>
<organism evidence="1 2">
    <name type="scientific">Paracoccus gahaiensis</name>
    <dbReference type="NCBI Taxonomy" id="1706839"/>
    <lineage>
        <taxon>Bacteria</taxon>
        <taxon>Pseudomonadati</taxon>
        <taxon>Pseudomonadota</taxon>
        <taxon>Alphaproteobacteria</taxon>
        <taxon>Rhodobacterales</taxon>
        <taxon>Paracoccaceae</taxon>
        <taxon>Paracoccus</taxon>
    </lineage>
</organism>
<name>A0A4U0RA09_9RHOB</name>
<comment type="caution">
    <text evidence="1">The sequence shown here is derived from an EMBL/GenBank/DDBJ whole genome shotgun (WGS) entry which is preliminary data.</text>
</comment>
<reference evidence="1 2" key="1">
    <citation type="submission" date="2019-04" db="EMBL/GenBank/DDBJ databases">
        <authorList>
            <person name="Li J."/>
        </authorList>
    </citation>
    <scope>NUCLEOTIDE SEQUENCE [LARGE SCALE GENOMIC DNA]</scope>
    <source>
        <strain evidence="1 2">KCTC 42687</strain>
    </source>
</reference>
<dbReference type="EMBL" id="SUNI01000007">
    <property type="protein sequence ID" value="TJZ91847.1"/>
    <property type="molecule type" value="Genomic_DNA"/>
</dbReference>
<keyword evidence="2" id="KW-1185">Reference proteome</keyword>
<dbReference type="OrthoDB" id="9028214at2"/>